<dbReference type="Proteomes" id="UP000707451">
    <property type="component" value="Unassembled WGS sequence"/>
</dbReference>
<feature type="compositionally biased region" description="Polar residues" evidence="1">
    <location>
        <begin position="41"/>
        <end position="50"/>
    </location>
</feature>
<dbReference type="OrthoDB" id="2385298at2759"/>
<feature type="region of interest" description="Disordered" evidence="1">
    <location>
        <begin position="23"/>
        <end position="68"/>
    </location>
</feature>
<evidence type="ECO:0000313" key="3">
    <source>
        <dbReference type="EMBL" id="KAG9063373.1"/>
    </source>
</evidence>
<keyword evidence="4" id="KW-1185">Reference proteome</keyword>
<dbReference type="EMBL" id="JAHRHY010000016">
    <property type="protein sequence ID" value="KAG9063373.1"/>
    <property type="molecule type" value="Genomic_DNA"/>
</dbReference>
<protein>
    <recommendedName>
        <fullName evidence="5">Secreted protein</fullName>
    </recommendedName>
</protein>
<organism evidence="3 4">
    <name type="scientific">Linnemannia hyalina</name>
    <dbReference type="NCBI Taxonomy" id="64524"/>
    <lineage>
        <taxon>Eukaryota</taxon>
        <taxon>Fungi</taxon>
        <taxon>Fungi incertae sedis</taxon>
        <taxon>Mucoromycota</taxon>
        <taxon>Mortierellomycotina</taxon>
        <taxon>Mortierellomycetes</taxon>
        <taxon>Mortierellales</taxon>
        <taxon>Mortierellaceae</taxon>
        <taxon>Linnemannia</taxon>
    </lineage>
</organism>
<dbReference type="AlphaFoldDB" id="A0A9P7XNI8"/>
<evidence type="ECO:0000313" key="4">
    <source>
        <dbReference type="Proteomes" id="UP000707451"/>
    </source>
</evidence>
<proteinExistence type="predicted"/>
<reference evidence="3" key="1">
    <citation type="submission" date="2021-06" db="EMBL/GenBank/DDBJ databases">
        <title>Genome Sequence of Mortierella hyaline Strain SCG-10, a Cold-Adapted, Nitrate-Reducing Fungus Isolated from Soil in Minnesota, USA.</title>
        <authorList>
            <person name="Aldossari N."/>
        </authorList>
    </citation>
    <scope>NUCLEOTIDE SEQUENCE</scope>
    <source>
        <strain evidence="3">SCG-10</strain>
    </source>
</reference>
<name>A0A9P7XNI8_9FUNG</name>
<feature type="signal peptide" evidence="2">
    <location>
        <begin position="1"/>
        <end position="19"/>
    </location>
</feature>
<feature type="chain" id="PRO_5040173999" description="Secreted protein" evidence="2">
    <location>
        <begin position="20"/>
        <end position="68"/>
    </location>
</feature>
<gene>
    <name evidence="3" type="ORF">KI688_004255</name>
</gene>
<evidence type="ECO:0000256" key="1">
    <source>
        <dbReference type="SAM" id="MobiDB-lite"/>
    </source>
</evidence>
<evidence type="ECO:0008006" key="5">
    <source>
        <dbReference type="Google" id="ProtNLM"/>
    </source>
</evidence>
<comment type="caution">
    <text evidence="3">The sequence shown here is derived from an EMBL/GenBank/DDBJ whole genome shotgun (WGS) entry which is preliminary data.</text>
</comment>
<accession>A0A9P7XNI8</accession>
<keyword evidence="2" id="KW-0732">Signal</keyword>
<evidence type="ECO:0000256" key="2">
    <source>
        <dbReference type="SAM" id="SignalP"/>
    </source>
</evidence>
<sequence length="68" mass="7196">MKTTTILLLALALALFVQAAPIETRDDKGPTSPPNHGDDVSWTSTPGHATTQDDKGPTSPPNRRGDTN</sequence>